<evidence type="ECO:0000313" key="2">
    <source>
        <dbReference type="EMBL" id="EKK02292.1"/>
    </source>
</evidence>
<gene>
    <name evidence="2" type="ORF">RBSH_02328</name>
</gene>
<name>K5D6G2_RHOBT</name>
<evidence type="ECO:0000313" key="3">
    <source>
        <dbReference type="Proteomes" id="UP000007993"/>
    </source>
</evidence>
<dbReference type="EMBL" id="AMCW01000063">
    <property type="protein sequence ID" value="EKK02292.1"/>
    <property type="molecule type" value="Genomic_DNA"/>
</dbReference>
<dbReference type="InterPro" id="IPR027417">
    <property type="entry name" value="P-loop_NTPase"/>
</dbReference>
<dbReference type="InterPro" id="IPR011646">
    <property type="entry name" value="KAP_P-loop"/>
</dbReference>
<proteinExistence type="predicted"/>
<protein>
    <submittedName>
        <fullName evidence="2">KAP P-loop domain-containing protein</fullName>
    </submittedName>
</protein>
<dbReference type="SUPFAM" id="SSF52540">
    <property type="entry name" value="P-loop containing nucleoside triphosphate hydrolases"/>
    <property type="match status" value="1"/>
</dbReference>
<reference evidence="2 3" key="1">
    <citation type="journal article" date="2013" name="Mar. Genomics">
        <title>Expression of sulfatases in Rhodopirellula baltica and the diversity of sulfatases in the genus Rhodopirellula.</title>
        <authorList>
            <person name="Wegner C.E."/>
            <person name="Richter-Heitmann T."/>
            <person name="Klindworth A."/>
            <person name="Klockow C."/>
            <person name="Richter M."/>
            <person name="Achstetter T."/>
            <person name="Glockner F.O."/>
            <person name="Harder J."/>
        </authorList>
    </citation>
    <scope>NUCLEOTIDE SEQUENCE [LARGE SCALE GENOMIC DNA]</scope>
    <source>
        <strain evidence="2 3">SH28</strain>
    </source>
</reference>
<comment type="caution">
    <text evidence="2">The sequence shown here is derived from an EMBL/GenBank/DDBJ whole genome shotgun (WGS) entry which is preliminary data.</text>
</comment>
<accession>K5D6G2</accession>
<sequence length="413" mass="46201">MLEQFLSTLDEPYVLAIDSPWGSGKSTFIRMLRQQLKNNGFNTIHFNAWESDFCEEPFVGMVSEVTSALSKLPGNQLSPKTEKIKAAGKQVLKRLIPVGAKIATMGALDLDKELESVERAMAGASEKIAEDMMDSYGESKSDIKCFRETLEQFVEGLGKPLIFFVDELDRCRPSFAVELLERAKHLFSVNGVVFLLAVDKTQLGHSIQGLYGPSFDAAGYLRRFIDMDYHLHPKAHNRFYDSAIESSGVKGELSRLGDYSTAKRTGMHSLLESVFSGLNLSLREQIQLLSRAAVVLKTIPSGDAVFDYELSLMLVLRDRRPELFRRYSSGGESVEDVIDFFCSIPGDVSDDLGEITKAVLIVGYKSLSESQGELDLESRSDELKGHVRKMLSHGRWNMKTTIDRLKMAESFYS</sequence>
<dbReference type="Pfam" id="PF07693">
    <property type="entry name" value="KAP_NTPase"/>
    <property type="match status" value="1"/>
</dbReference>
<dbReference type="AlphaFoldDB" id="K5D6G2"/>
<dbReference type="Gene3D" id="3.40.50.300">
    <property type="entry name" value="P-loop containing nucleotide triphosphate hydrolases"/>
    <property type="match status" value="1"/>
</dbReference>
<dbReference type="Proteomes" id="UP000007993">
    <property type="component" value="Unassembled WGS sequence"/>
</dbReference>
<feature type="domain" description="KAP NTPase" evidence="1">
    <location>
        <begin position="8"/>
        <end position="239"/>
    </location>
</feature>
<evidence type="ECO:0000259" key="1">
    <source>
        <dbReference type="Pfam" id="PF07693"/>
    </source>
</evidence>
<dbReference type="PATRIC" id="fig|993517.3.peg.2519"/>
<organism evidence="2 3">
    <name type="scientific">Rhodopirellula baltica SH28</name>
    <dbReference type="NCBI Taxonomy" id="993517"/>
    <lineage>
        <taxon>Bacteria</taxon>
        <taxon>Pseudomonadati</taxon>
        <taxon>Planctomycetota</taxon>
        <taxon>Planctomycetia</taxon>
        <taxon>Pirellulales</taxon>
        <taxon>Pirellulaceae</taxon>
        <taxon>Rhodopirellula</taxon>
    </lineage>
</organism>